<evidence type="ECO:0000313" key="2">
    <source>
        <dbReference type="Proteomes" id="UP001612915"/>
    </source>
</evidence>
<organism evidence="1 2">
    <name type="scientific">Spongisporangium articulatum</name>
    <dbReference type="NCBI Taxonomy" id="3362603"/>
    <lineage>
        <taxon>Bacteria</taxon>
        <taxon>Bacillati</taxon>
        <taxon>Actinomycetota</taxon>
        <taxon>Actinomycetes</taxon>
        <taxon>Kineosporiales</taxon>
        <taxon>Kineosporiaceae</taxon>
        <taxon>Spongisporangium</taxon>
    </lineage>
</organism>
<name>A0ABW8AMF4_9ACTN</name>
<dbReference type="NCBIfam" id="TIGR03252">
    <property type="entry name" value="HhH-GPD-type base excision DNA repair protein"/>
    <property type="match status" value="1"/>
</dbReference>
<evidence type="ECO:0000313" key="1">
    <source>
        <dbReference type="EMBL" id="MFI7587559.1"/>
    </source>
</evidence>
<dbReference type="InterPro" id="IPR017658">
    <property type="entry name" value="HhH-GPD_base_excis"/>
</dbReference>
<dbReference type="Proteomes" id="UP001612915">
    <property type="component" value="Unassembled WGS sequence"/>
</dbReference>
<dbReference type="SUPFAM" id="SSF48150">
    <property type="entry name" value="DNA-glycosylase"/>
    <property type="match status" value="1"/>
</dbReference>
<sequence length="191" mass="20572">MGFQITGLPEADAVLDEYPLALVIGMQLDQQYGIEHAFRGGWKILTRFGTLDTGAIAAADPERFSELCRTPPAIHRFPAAKATAVQKLATLVEDSYAGDPARIWTEATTGDDLLKRLKQLPAFGPQTSKIFVALIGKQLGVRPEGWEAAAGDYALPGYRSVADVVDAESLTRVRDYKKQKKAAAKAAATPA</sequence>
<reference evidence="1 2" key="1">
    <citation type="submission" date="2024-10" db="EMBL/GenBank/DDBJ databases">
        <title>The Natural Products Discovery Center: Release of the First 8490 Sequenced Strains for Exploring Actinobacteria Biosynthetic Diversity.</title>
        <authorList>
            <person name="Kalkreuter E."/>
            <person name="Kautsar S.A."/>
            <person name="Yang D."/>
            <person name="Bader C.D."/>
            <person name="Teijaro C.N."/>
            <person name="Fluegel L."/>
            <person name="Davis C.M."/>
            <person name="Simpson J.R."/>
            <person name="Lauterbach L."/>
            <person name="Steele A.D."/>
            <person name="Gui C."/>
            <person name="Meng S."/>
            <person name="Li G."/>
            <person name="Viehrig K."/>
            <person name="Ye F."/>
            <person name="Su P."/>
            <person name="Kiefer A.F."/>
            <person name="Nichols A."/>
            <person name="Cepeda A.J."/>
            <person name="Yan W."/>
            <person name="Fan B."/>
            <person name="Jiang Y."/>
            <person name="Adhikari A."/>
            <person name="Zheng C.-J."/>
            <person name="Schuster L."/>
            <person name="Cowan T.M."/>
            <person name="Smanski M.J."/>
            <person name="Chevrette M.G."/>
            <person name="De Carvalho L.P.S."/>
            <person name="Shen B."/>
        </authorList>
    </citation>
    <scope>NUCLEOTIDE SEQUENCE [LARGE SCALE GENOMIC DNA]</scope>
    <source>
        <strain evidence="1 2">NPDC049639</strain>
    </source>
</reference>
<keyword evidence="2" id="KW-1185">Reference proteome</keyword>
<comment type="caution">
    <text evidence="1">The sequence shown here is derived from an EMBL/GenBank/DDBJ whole genome shotgun (WGS) entry which is preliminary data.</text>
</comment>
<dbReference type="InterPro" id="IPR011257">
    <property type="entry name" value="DNA_glycosylase"/>
</dbReference>
<proteinExistence type="predicted"/>
<dbReference type="RefSeq" id="WP_398279480.1">
    <property type="nucleotide sequence ID" value="NZ_JBITLV010000003.1"/>
</dbReference>
<dbReference type="EMBL" id="JBITLV010000003">
    <property type="protein sequence ID" value="MFI7587559.1"/>
    <property type="molecule type" value="Genomic_DNA"/>
</dbReference>
<accession>A0ABW8AMF4</accession>
<protein>
    <submittedName>
        <fullName evidence="1">HhH-GPD-type base excision DNA repair protein</fullName>
    </submittedName>
</protein>
<gene>
    <name evidence="1" type="ORF">ACIB24_10845</name>
</gene>